<gene>
    <name evidence="1" type="ORF">O164_00880</name>
</gene>
<comment type="caution">
    <text evidence="1">The sequence shown here is derived from an EMBL/GenBank/DDBJ whole genome shotgun (WGS) entry which is preliminary data.</text>
</comment>
<evidence type="ECO:0000313" key="2">
    <source>
        <dbReference type="Proteomes" id="UP000018511"/>
    </source>
</evidence>
<name>V7DJ27_9PSED</name>
<protein>
    <submittedName>
        <fullName evidence="1">Uncharacterized protein</fullName>
    </submittedName>
</protein>
<dbReference type="EMBL" id="AXUP01000003">
    <property type="protein sequence ID" value="ESW41396.1"/>
    <property type="molecule type" value="Genomic_DNA"/>
</dbReference>
<dbReference type="Proteomes" id="UP000018511">
    <property type="component" value="Unassembled WGS sequence"/>
</dbReference>
<reference evidence="1 2" key="1">
    <citation type="submission" date="2013-10" db="EMBL/GenBank/DDBJ databases">
        <title>Whole Genome Shotgun Sequence of Pseudomonas taiwanensis SJ9.</title>
        <authorList>
            <person name="Hong S.-J."/>
            <person name="Shin J.-H."/>
        </authorList>
    </citation>
    <scope>NUCLEOTIDE SEQUENCE [LARGE SCALE GENOMIC DNA]</scope>
    <source>
        <strain evidence="1 2">SJ9</strain>
    </source>
</reference>
<accession>V7DJ27</accession>
<proteinExistence type="predicted"/>
<sequence>MTQSPTQNVLDVACRSKTVTINQWIWPFPMFQPRRSRMKMHFVEWAEEESA</sequence>
<organism evidence="1 2">
    <name type="scientific">Pseudomonas taiwanensis SJ9</name>
    <dbReference type="NCBI Taxonomy" id="1388762"/>
    <lineage>
        <taxon>Bacteria</taxon>
        <taxon>Pseudomonadati</taxon>
        <taxon>Pseudomonadota</taxon>
        <taxon>Gammaproteobacteria</taxon>
        <taxon>Pseudomonadales</taxon>
        <taxon>Pseudomonadaceae</taxon>
        <taxon>Pseudomonas</taxon>
    </lineage>
</organism>
<dbReference type="AlphaFoldDB" id="V7DJ27"/>
<evidence type="ECO:0000313" key="1">
    <source>
        <dbReference type="EMBL" id="ESW41396.1"/>
    </source>
</evidence>